<dbReference type="AlphaFoldDB" id="A0A1U9KR08"/>
<dbReference type="Proteomes" id="UP000188604">
    <property type="component" value="Chromosome"/>
</dbReference>
<evidence type="ECO:0000313" key="2">
    <source>
        <dbReference type="Proteomes" id="UP000188604"/>
    </source>
</evidence>
<keyword evidence="2" id="KW-1185">Reference proteome</keyword>
<dbReference type="RefSeq" id="WP_077807262.1">
    <property type="nucleotide sequence ID" value="NZ_BJXS01000003.1"/>
</dbReference>
<dbReference type="STRING" id="320497.A0U93_10170"/>
<evidence type="ECO:0000313" key="1">
    <source>
        <dbReference type="EMBL" id="AQS88243.1"/>
    </source>
</evidence>
<dbReference type="KEGG" id="nch:A0U93_10170"/>
<gene>
    <name evidence="1" type="ORF">A0U93_10170</name>
</gene>
<reference evidence="1 2" key="1">
    <citation type="submission" date="2016-03" db="EMBL/GenBank/DDBJ databases">
        <title>Acetic acid bacteria sequencing.</title>
        <authorList>
            <person name="Brandt J."/>
            <person name="Jakob F."/>
            <person name="Vogel R.F."/>
        </authorList>
    </citation>
    <scope>NUCLEOTIDE SEQUENCE [LARGE SCALE GENOMIC DNA]</scope>
    <source>
        <strain evidence="1 2">NBRC 101099</strain>
    </source>
</reference>
<protein>
    <submittedName>
        <fullName evidence="1">Uncharacterized protein</fullName>
    </submittedName>
</protein>
<proteinExistence type="predicted"/>
<name>A0A1U9KR08_9PROT</name>
<sequence length="127" mass="13785">MSIRLSVEAFGAQICSRPSLDRQITSRCIQQFSELHRHQGDTRSIIRTASRARVAASKALRDAMFKVCSGNAVEHEANVLNATAQHTAALIVESWILRQCASGVSSHASTVLAAQIFPPRGTAREAK</sequence>
<organism evidence="1 2">
    <name type="scientific">Neoasaia chiangmaiensis</name>
    <dbReference type="NCBI Taxonomy" id="320497"/>
    <lineage>
        <taxon>Bacteria</taxon>
        <taxon>Pseudomonadati</taxon>
        <taxon>Pseudomonadota</taxon>
        <taxon>Alphaproteobacteria</taxon>
        <taxon>Acetobacterales</taxon>
        <taxon>Acetobacteraceae</taxon>
        <taxon>Neoasaia</taxon>
    </lineage>
</organism>
<dbReference type="EMBL" id="CP014691">
    <property type="protein sequence ID" value="AQS88243.1"/>
    <property type="molecule type" value="Genomic_DNA"/>
</dbReference>
<accession>A0A1U9KR08</accession>